<evidence type="ECO:0000313" key="3">
    <source>
        <dbReference type="Proteomes" id="UP000188219"/>
    </source>
</evidence>
<dbReference type="EMBL" id="CP019650">
    <property type="protein sequence ID" value="AQQ69438.1"/>
    <property type="molecule type" value="Genomic_DNA"/>
</dbReference>
<gene>
    <name evidence="2" type="ORF">Mag101_07470</name>
</gene>
<reference evidence="2" key="1">
    <citation type="submission" date="2017-02" db="EMBL/GenBank/DDBJ databases">
        <title>Genome of Microbulbifer agarilyticus GP101.</title>
        <authorList>
            <person name="Jung J."/>
            <person name="Bae S.S."/>
            <person name="Baek K."/>
        </authorList>
    </citation>
    <scope>NUCLEOTIDE SEQUENCE [LARGE SCALE GENOMIC DNA]</scope>
    <source>
        <strain evidence="2">GP101</strain>
    </source>
</reference>
<dbReference type="KEGG" id="maga:Mag101_07470"/>
<sequence>MGARLRAARDTAGISGKQVGMQIGMSPSQISKMESGDQKIPADLLPAWCEAVGISLAQAYGKGQSHHFAQLPFTPRIAKLYAELPEQWKLHAQRMIANLHQLYSLEKKKPHDQ</sequence>
<proteinExistence type="predicted"/>
<dbReference type="InterPro" id="IPR001387">
    <property type="entry name" value="Cro/C1-type_HTH"/>
</dbReference>
<accession>A0A1Q2MA71</accession>
<dbReference type="OrthoDB" id="5738926at2"/>
<dbReference type="SMART" id="SM00530">
    <property type="entry name" value="HTH_XRE"/>
    <property type="match status" value="1"/>
</dbReference>
<dbReference type="Pfam" id="PF13560">
    <property type="entry name" value="HTH_31"/>
    <property type="match status" value="1"/>
</dbReference>
<dbReference type="GO" id="GO:0003677">
    <property type="term" value="F:DNA binding"/>
    <property type="evidence" value="ECO:0007669"/>
    <property type="project" value="InterPro"/>
</dbReference>
<feature type="domain" description="HTH cro/C1-type" evidence="1">
    <location>
        <begin position="5"/>
        <end position="59"/>
    </location>
</feature>
<keyword evidence="3" id="KW-1185">Reference proteome</keyword>
<dbReference type="CDD" id="cd00093">
    <property type="entry name" value="HTH_XRE"/>
    <property type="match status" value="1"/>
</dbReference>
<protein>
    <submittedName>
        <fullName evidence="2">Transcriptional regulator</fullName>
    </submittedName>
</protein>
<dbReference type="InterPro" id="IPR010982">
    <property type="entry name" value="Lambda_DNA-bd_dom_sf"/>
</dbReference>
<organism evidence="2 3">
    <name type="scientific">Microbulbifer agarilyticus</name>
    <dbReference type="NCBI Taxonomy" id="260552"/>
    <lineage>
        <taxon>Bacteria</taxon>
        <taxon>Pseudomonadati</taxon>
        <taxon>Pseudomonadota</taxon>
        <taxon>Gammaproteobacteria</taxon>
        <taxon>Cellvibrionales</taxon>
        <taxon>Microbulbiferaceae</taxon>
        <taxon>Microbulbifer</taxon>
    </lineage>
</organism>
<dbReference type="Gene3D" id="1.10.260.40">
    <property type="entry name" value="lambda repressor-like DNA-binding domains"/>
    <property type="match status" value="1"/>
</dbReference>
<dbReference type="Proteomes" id="UP000188219">
    <property type="component" value="Chromosome"/>
</dbReference>
<name>A0A1Q2MA71_9GAMM</name>
<evidence type="ECO:0000313" key="2">
    <source>
        <dbReference type="EMBL" id="AQQ69438.1"/>
    </source>
</evidence>
<dbReference type="AlphaFoldDB" id="A0A1Q2MA71"/>
<dbReference type="STRING" id="260552.Mag101_07470"/>
<dbReference type="PROSITE" id="PS50943">
    <property type="entry name" value="HTH_CROC1"/>
    <property type="match status" value="1"/>
</dbReference>
<dbReference type="SUPFAM" id="SSF47413">
    <property type="entry name" value="lambda repressor-like DNA-binding domains"/>
    <property type="match status" value="1"/>
</dbReference>
<evidence type="ECO:0000259" key="1">
    <source>
        <dbReference type="PROSITE" id="PS50943"/>
    </source>
</evidence>